<evidence type="ECO:0000313" key="2">
    <source>
        <dbReference type="EMBL" id="SHJ70591.1"/>
    </source>
</evidence>
<dbReference type="PANTHER" id="PTHR40278:SF1">
    <property type="entry name" value="DNA UTILIZATION PROTEIN HOFN"/>
    <property type="match status" value="1"/>
</dbReference>
<protein>
    <recommendedName>
        <fullName evidence="4">Type IV pilus assembly protein PilN</fullName>
    </recommendedName>
</protein>
<dbReference type="AlphaFoldDB" id="A0A1M6LHB3"/>
<reference evidence="2 3" key="1">
    <citation type="submission" date="2016-11" db="EMBL/GenBank/DDBJ databases">
        <authorList>
            <person name="Jaros S."/>
            <person name="Januszkiewicz K."/>
            <person name="Wedrychowicz H."/>
        </authorList>
    </citation>
    <scope>NUCLEOTIDE SEQUENCE [LARGE SCALE GENOMIC DNA]</scope>
    <source>
        <strain evidence="2 3">DSM 3090</strain>
    </source>
</reference>
<evidence type="ECO:0008006" key="4">
    <source>
        <dbReference type="Google" id="ProtNLM"/>
    </source>
</evidence>
<keyword evidence="3" id="KW-1185">Reference proteome</keyword>
<name>A0A1M6LHB3_9CLOT</name>
<dbReference type="InterPro" id="IPR052534">
    <property type="entry name" value="Extracell_DNA_Util/SecSys_Comp"/>
</dbReference>
<sequence>MKDINFLKKESVLESLSKRKSSKNLIASIFAISAAAVIGVFLCLFIYNTFLNFRINSLNKEIETYSEVVTVQNESAKLNNSVNSLSRLVDKSNAIIKKSDTIKMIGEKCPEGIAISSYELDDNGALKLSGMGSDKEIVIGFTETLRTSGYFKSVELRNCGLISENTNVNAEGGGAPAVSRYNFNIEIVQ</sequence>
<evidence type="ECO:0000313" key="3">
    <source>
        <dbReference type="Proteomes" id="UP000183952"/>
    </source>
</evidence>
<dbReference type="EMBL" id="FRAD01000005">
    <property type="protein sequence ID" value="SHJ70591.1"/>
    <property type="molecule type" value="Genomic_DNA"/>
</dbReference>
<proteinExistence type="predicted"/>
<keyword evidence="1" id="KW-0812">Transmembrane</keyword>
<evidence type="ECO:0000256" key="1">
    <source>
        <dbReference type="SAM" id="Phobius"/>
    </source>
</evidence>
<organism evidence="2 3">
    <name type="scientific">Hathewaya proteolytica DSM 3090</name>
    <dbReference type="NCBI Taxonomy" id="1121331"/>
    <lineage>
        <taxon>Bacteria</taxon>
        <taxon>Bacillati</taxon>
        <taxon>Bacillota</taxon>
        <taxon>Clostridia</taxon>
        <taxon>Eubacteriales</taxon>
        <taxon>Clostridiaceae</taxon>
        <taxon>Hathewaya</taxon>
    </lineage>
</organism>
<gene>
    <name evidence="2" type="ORF">SAMN02745248_00759</name>
</gene>
<feature type="transmembrane region" description="Helical" evidence="1">
    <location>
        <begin position="25"/>
        <end position="47"/>
    </location>
</feature>
<accession>A0A1M6LHB3</accession>
<dbReference type="Pfam" id="PF05137">
    <property type="entry name" value="PilN"/>
    <property type="match status" value="1"/>
</dbReference>
<dbReference type="OrthoDB" id="1707667at2"/>
<dbReference type="RefSeq" id="WP_072902504.1">
    <property type="nucleotide sequence ID" value="NZ_FRAD01000005.1"/>
</dbReference>
<dbReference type="Proteomes" id="UP000183952">
    <property type="component" value="Unassembled WGS sequence"/>
</dbReference>
<dbReference type="PANTHER" id="PTHR40278">
    <property type="entry name" value="DNA UTILIZATION PROTEIN HOFN"/>
    <property type="match status" value="1"/>
</dbReference>
<keyword evidence="1" id="KW-1133">Transmembrane helix</keyword>
<dbReference type="InterPro" id="IPR007813">
    <property type="entry name" value="PilN"/>
</dbReference>
<keyword evidence="1" id="KW-0472">Membrane</keyword>
<dbReference type="STRING" id="1121331.SAMN02745248_00759"/>